<feature type="binding site" evidence="6">
    <location>
        <begin position="15"/>
        <end position="17"/>
    </location>
    <ligand>
        <name>FMN</name>
        <dbReference type="ChEBI" id="CHEBI:58210"/>
    </ligand>
</feature>
<evidence type="ECO:0000259" key="7">
    <source>
        <dbReference type="Pfam" id="PF02525"/>
    </source>
</evidence>
<dbReference type="Pfam" id="PF02525">
    <property type="entry name" value="Flavodoxin_2"/>
    <property type="match status" value="1"/>
</dbReference>
<comment type="subunit">
    <text evidence="6">Homodimer.</text>
</comment>
<proteinExistence type="inferred from homology"/>
<dbReference type="InterPro" id="IPR023048">
    <property type="entry name" value="NADH:quinone_OxRdtase_FMN_depd"/>
</dbReference>
<dbReference type="Proteomes" id="UP000291613">
    <property type="component" value="Unassembled WGS sequence"/>
</dbReference>
<dbReference type="OrthoDB" id="9787136at2"/>
<keyword evidence="9" id="KW-1185">Reference proteome</keyword>
<dbReference type="EMBL" id="SIUB01000001">
    <property type="protein sequence ID" value="TBN55176.1"/>
    <property type="molecule type" value="Genomic_DNA"/>
</dbReference>
<keyword evidence="1 6" id="KW-0285">Flavoprotein</keyword>
<evidence type="ECO:0000256" key="5">
    <source>
        <dbReference type="ARBA" id="ARBA00048542"/>
    </source>
</evidence>
<evidence type="ECO:0000256" key="3">
    <source>
        <dbReference type="ARBA" id="ARBA00023002"/>
    </source>
</evidence>
<dbReference type="GO" id="GO:0010181">
    <property type="term" value="F:FMN binding"/>
    <property type="evidence" value="ECO:0007669"/>
    <property type="project" value="UniProtKB-UniRule"/>
</dbReference>
<dbReference type="Gene3D" id="3.40.50.360">
    <property type="match status" value="1"/>
</dbReference>
<comment type="catalytic activity">
    <reaction evidence="6">
        <text>2 a quinone + NADH + H(+) = 2 a 1,4-benzosemiquinone + NAD(+)</text>
        <dbReference type="Rhea" id="RHEA:65952"/>
        <dbReference type="ChEBI" id="CHEBI:15378"/>
        <dbReference type="ChEBI" id="CHEBI:57540"/>
        <dbReference type="ChEBI" id="CHEBI:57945"/>
        <dbReference type="ChEBI" id="CHEBI:132124"/>
        <dbReference type="ChEBI" id="CHEBI:134225"/>
    </reaction>
</comment>
<dbReference type="EC" id="1.7.1.17" evidence="6"/>
<keyword evidence="2 6" id="KW-0288">FMN</keyword>
<accession>A0A4V2JEG5</accession>
<keyword evidence="4 6" id="KW-0520">NAD</keyword>
<evidence type="ECO:0000256" key="1">
    <source>
        <dbReference type="ARBA" id="ARBA00022630"/>
    </source>
</evidence>
<dbReference type="SUPFAM" id="SSF52218">
    <property type="entry name" value="Flavoproteins"/>
    <property type="match status" value="1"/>
</dbReference>
<comment type="cofactor">
    <cofactor evidence="6">
        <name>FMN</name>
        <dbReference type="ChEBI" id="CHEBI:58210"/>
    </cofactor>
    <text evidence="6">Binds 1 FMN per subunit.</text>
</comment>
<gene>
    <name evidence="6" type="primary">azoR</name>
    <name evidence="8" type="ORF">EYR15_03300</name>
</gene>
<dbReference type="InterPro" id="IPR003680">
    <property type="entry name" value="Flavodoxin_fold"/>
</dbReference>
<feature type="domain" description="Flavodoxin-like fold" evidence="7">
    <location>
        <begin position="1"/>
        <end position="199"/>
    </location>
</feature>
<comment type="function">
    <text evidence="6">Also exhibits azoreductase activity. Catalyzes the reductive cleavage of the azo bond in aromatic azo compounds to the corresponding amines.</text>
</comment>
<dbReference type="GO" id="GO:0016655">
    <property type="term" value="F:oxidoreductase activity, acting on NAD(P)H, quinone or similar compound as acceptor"/>
    <property type="evidence" value="ECO:0007669"/>
    <property type="project" value="InterPro"/>
</dbReference>
<dbReference type="RefSeq" id="WP_131001427.1">
    <property type="nucleotide sequence ID" value="NZ_JBHSZR010000002.1"/>
</dbReference>
<dbReference type="HAMAP" id="MF_01216">
    <property type="entry name" value="Azoreductase_type1"/>
    <property type="match status" value="1"/>
</dbReference>
<comment type="caution">
    <text evidence="8">The sequence shown here is derived from an EMBL/GenBank/DDBJ whole genome shotgun (WGS) entry which is preliminary data.</text>
</comment>
<organism evidence="8 9">
    <name type="scientific">Hansschlegelia quercus</name>
    <dbReference type="NCBI Taxonomy" id="2528245"/>
    <lineage>
        <taxon>Bacteria</taxon>
        <taxon>Pseudomonadati</taxon>
        <taxon>Pseudomonadota</taxon>
        <taxon>Alphaproteobacteria</taxon>
        <taxon>Hyphomicrobiales</taxon>
        <taxon>Methylopilaceae</taxon>
        <taxon>Hansschlegelia</taxon>
    </lineage>
</organism>
<dbReference type="EC" id="1.6.5.-" evidence="6"/>
<sequence>MKLLHLDASILGAHSVSRTVSAAIAERFAHEIPDLHVVYRDLAADPLPHLSGAQLAGRAPGAENAPELQAELAASDAALDEFLSADIVVIGAPMYNFTLPTQLKAWIDRVLVAGKTFRYGASGAEGLAGGKRVVVALARGGFYGAETPQASAEHLETYLRAVFGFIGVTDLTFIAADGIAVGPEQREQALSGAVRRAEELKAA</sequence>
<feature type="binding site" evidence="6">
    <location>
        <begin position="94"/>
        <end position="97"/>
    </location>
    <ligand>
        <name>FMN</name>
        <dbReference type="ChEBI" id="CHEBI:58210"/>
    </ligand>
</feature>
<comment type="caution">
    <text evidence="6">Lacks conserved residue(s) required for the propagation of feature annotation.</text>
</comment>
<feature type="binding site" evidence="6">
    <location>
        <position position="9"/>
    </location>
    <ligand>
        <name>FMN</name>
        <dbReference type="ChEBI" id="CHEBI:58210"/>
    </ligand>
</feature>
<protein>
    <recommendedName>
        <fullName evidence="6">FMN dependent NADH:quinone oxidoreductase</fullName>
        <ecNumber evidence="6">1.6.5.-</ecNumber>
    </recommendedName>
    <alternativeName>
        <fullName evidence="6">Azo-dye reductase</fullName>
    </alternativeName>
    <alternativeName>
        <fullName evidence="6">FMN-dependent NADH-azo compound oxidoreductase</fullName>
    </alternativeName>
    <alternativeName>
        <fullName evidence="6">FMN-dependent NADH-azoreductase</fullName>
        <ecNumber evidence="6">1.7.1.17</ecNumber>
    </alternativeName>
</protein>
<dbReference type="PANTHER" id="PTHR43741">
    <property type="entry name" value="FMN-DEPENDENT NADH-AZOREDUCTASE 1"/>
    <property type="match status" value="1"/>
</dbReference>
<comment type="catalytic activity">
    <reaction evidence="5">
        <text>N,N-dimethyl-1,4-phenylenediamine + anthranilate + 2 NAD(+) = 2-(4-dimethylaminophenyl)diazenylbenzoate + 2 NADH + 2 H(+)</text>
        <dbReference type="Rhea" id="RHEA:55872"/>
        <dbReference type="ChEBI" id="CHEBI:15378"/>
        <dbReference type="ChEBI" id="CHEBI:15783"/>
        <dbReference type="ChEBI" id="CHEBI:16567"/>
        <dbReference type="ChEBI" id="CHEBI:57540"/>
        <dbReference type="ChEBI" id="CHEBI:57945"/>
        <dbReference type="ChEBI" id="CHEBI:71579"/>
        <dbReference type="EC" id="1.7.1.17"/>
    </reaction>
    <physiologicalReaction direction="right-to-left" evidence="5">
        <dbReference type="Rhea" id="RHEA:55874"/>
    </physiologicalReaction>
</comment>
<dbReference type="InterPro" id="IPR050104">
    <property type="entry name" value="FMN-dep_NADH:Q_OxRdtase_AzoR1"/>
</dbReference>
<evidence type="ECO:0000256" key="6">
    <source>
        <dbReference type="HAMAP-Rule" id="MF_01216"/>
    </source>
</evidence>
<evidence type="ECO:0000256" key="4">
    <source>
        <dbReference type="ARBA" id="ARBA00023027"/>
    </source>
</evidence>
<evidence type="ECO:0000313" key="8">
    <source>
        <dbReference type="EMBL" id="TBN55176.1"/>
    </source>
</evidence>
<comment type="similarity">
    <text evidence="6">Belongs to the azoreductase type 1 family.</text>
</comment>
<evidence type="ECO:0000313" key="9">
    <source>
        <dbReference type="Proteomes" id="UP000291613"/>
    </source>
</evidence>
<reference evidence="8 9" key="1">
    <citation type="submission" date="2019-02" db="EMBL/GenBank/DDBJ databases">
        <title>Hansschlegelia quercus sp. nov., a novel methylotrophic bacterium from buds of oak (Quercus robur L.).</title>
        <authorList>
            <person name="Agafonova N.V."/>
            <person name="Kaparullina E.N."/>
            <person name="Grouzdev D.S."/>
            <person name="Doronina N.V."/>
        </authorList>
    </citation>
    <scope>NUCLEOTIDE SEQUENCE [LARGE SCALE GENOMIC DNA]</scope>
    <source>
        <strain evidence="8 9">Dub</strain>
    </source>
</reference>
<keyword evidence="3 6" id="KW-0560">Oxidoreductase</keyword>
<evidence type="ECO:0000256" key="2">
    <source>
        <dbReference type="ARBA" id="ARBA00022643"/>
    </source>
</evidence>
<name>A0A4V2JEG5_9HYPH</name>
<dbReference type="GO" id="GO:0016652">
    <property type="term" value="F:oxidoreductase activity, acting on NAD(P)H as acceptor"/>
    <property type="evidence" value="ECO:0007669"/>
    <property type="project" value="UniProtKB-UniRule"/>
</dbReference>
<dbReference type="GO" id="GO:0009055">
    <property type="term" value="F:electron transfer activity"/>
    <property type="evidence" value="ECO:0007669"/>
    <property type="project" value="UniProtKB-UniRule"/>
</dbReference>
<dbReference type="InterPro" id="IPR029039">
    <property type="entry name" value="Flavoprotein-like_sf"/>
</dbReference>
<dbReference type="PANTHER" id="PTHR43741:SF4">
    <property type="entry name" value="FMN-DEPENDENT NADH:QUINONE OXIDOREDUCTASE"/>
    <property type="match status" value="1"/>
</dbReference>
<dbReference type="AlphaFoldDB" id="A0A4V2JEG5"/>
<comment type="function">
    <text evidence="6">Quinone reductase that provides resistance to thiol-specific stress caused by electrophilic quinones.</text>
</comment>